<feature type="compositionally biased region" description="Basic and acidic residues" evidence="2">
    <location>
        <begin position="548"/>
        <end position="565"/>
    </location>
</feature>
<feature type="compositionally biased region" description="Basic and acidic residues" evidence="2">
    <location>
        <begin position="469"/>
        <end position="494"/>
    </location>
</feature>
<feature type="region of interest" description="Disordered" evidence="2">
    <location>
        <begin position="469"/>
        <end position="565"/>
    </location>
</feature>
<evidence type="ECO:0000313" key="4">
    <source>
        <dbReference type="Proteomes" id="UP000800235"/>
    </source>
</evidence>
<dbReference type="Proteomes" id="UP000800235">
    <property type="component" value="Unassembled WGS sequence"/>
</dbReference>
<dbReference type="OrthoDB" id="10250120at2759"/>
<feature type="coiled-coil region" evidence="1">
    <location>
        <begin position="328"/>
        <end position="358"/>
    </location>
</feature>
<dbReference type="GO" id="GO:0006900">
    <property type="term" value="P:vesicle budding from membrane"/>
    <property type="evidence" value="ECO:0007669"/>
    <property type="project" value="TreeGrafter"/>
</dbReference>
<proteinExistence type="predicted"/>
<protein>
    <submittedName>
        <fullName evidence="3">Uncharacterized protein</fullName>
    </submittedName>
</protein>
<dbReference type="PANTHER" id="PTHR22761:SF18">
    <property type="entry name" value="SORTING PROTEIN SNF7 FAMILY PROTEIN, PUTATIVE (AFU_ORTHOLOGUE AFUA_2G16692)-RELATED"/>
    <property type="match status" value="1"/>
</dbReference>
<evidence type="ECO:0000256" key="1">
    <source>
        <dbReference type="SAM" id="Coils"/>
    </source>
</evidence>
<keyword evidence="4" id="KW-1185">Reference proteome</keyword>
<keyword evidence="1" id="KW-0175">Coiled coil</keyword>
<dbReference type="InterPro" id="IPR005024">
    <property type="entry name" value="Snf7_fam"/>
</dbReference>
<dbReference type="GO" id="GO:0000815">
    <property type="term" value="C:ESCRT III complex"/>
    <property type="evidence" value="ECO:0007669"/>
    <property type="project" value="TreeGrafter"/>
</dbReference>
<organism evidence="3 4">
    <name type="scientific">Tothia fuscella</name>
    <dbReference type="NCBI Taxonomy" id="1048955"/>
    <lineage>
        <taxon>Eukaryota</taxon>
        <taxon>Fungi</taxon>
        <taxon>Dikarya</taxon>
        <taxon>Ascomycota</taxon>
        <taxon>Pezizomycotina</taxon>
        <taxon>Dothideomycetes</taxon>
        <taxon>Pleosporomycetidae</taxon>
        <taxon>Venturiales</taxon>
        <taxon>Cylindrosympodiaceae</taxon>
        <taxon>Tothia</taxon>
    </lineage>
</organism>
<name>A0A9P4NWY1_9PEZI</name>
<gene>
    <name evidence="3" type="ORF">EJ08DRAFT_695406</name>
</gene>
<feature type="compositionally biased region" description="Basic and acidic residues" evidence="2">
    <location>
        <begin position="528"/>
        <end position="541"/>
    </location>
</feature>
<dbReference type="Pfam" id="PF03357">
    <property type="entry name" value="Snf7"/>
    <property type="match status" value="1"/>
</dbReference>
<dbReference type="EMBL" id="MU007025">
    <property type="protein sequence ID" value="KAF2432656.1"/>
    <property type="molecule type" value="Genomic_DNA"/>
</dbReference>
<dbReference type="GO" id="GO:0005771">
    <property type="term" value="C:multivesicular body"/>
    <property type="evidence" value="ECO:0007669"/>
    <property type="project" value="TreeGrafter"/>
</dbReference>
<dbReference type="AlphaFoldDB" id="A0A9P4NWY1"/>
<accession>A0A9P4NWY1</accession>
<comment type="caution">
    <text evidence="3">The sequence shown here is derived from an EMBL/GenBank/DDBJ whole genome shotgun (WGS) entry which is preliminary data.</text>
</comment>
<evidence type="ECO:0000313" key="3">
    <source>
        <dbReference type="EMBL" id="KAF2432656.1"/>
    </source>
</evidence>
<sequence length="565" mass="63682">MSELLNFILDHEDAFKSRARLSSLYSDFRYQAQTNPDGYNANISAWRAALNHASRAGLIPSSTESLKKNKHKTRTLDASANDILAIWTGEELLNALEVERLGRPVALAAVIQDAVSRREMIPLGEYLGGKGSIYGRRWVPTPWEVVRWSLRQLGLVGDVGVREGERLAEERLAVGRFVVVENVEAAANAILLAQAEMHKSTTSNIYSLTTFTATFSRIFGPKAPRLSDNDITILLTYMSRDKPHLSYDSATSTIKFSPPHTRSVPPMTENDISIASIKTLLHSLELAIPPLEERVAELDTKARDAVSRKQRSTGLAALRSKKLLETTLEKRRNNFLQLEETLQHIEQASDQVEIVQAMSMSTSVMRNLNEAVGGVEGVERVTDALREEMERGEDISNVLREPGPQVVVEEDVDEEFEVLMREEREKEEIIERAKKEKQNAIVRAAREKEEAEKAEATRVKMAELERFEREKAEEQRKKEAEERQVEEVASREHMINPPTTSANLIVDEIPSSDTIMPDTDTEQSLEASTREMGKMSLDETRPVLTELKSQEETPQERERELIPAS</sequence>
<reference evidence="3" key="1">
    <citation type="journal article" date="2020" name="Stud. Mycol.">
        <title>101 Dothideomycetes genomes: a test case for predicting lifestyles and emergence of pathogens.</title>
        <authorList>
            <person name="Haridas S."/>
            <person name="Albert R."/>
            <person name="Binder M."/>
            <person name="Bloem J."/>
            <person name="Labutti K."/>
            <person name="Salamov A."/>
            <person name="Andreopoulos B."/>
            <person name="Baker S."/>
            <person name="Barry K."/>
            <person name="Bills G."/>
            <person name="Bluhm B."/>
            <person name="Cannon C."/>
            <person name="Castanera R."/>
            <person name="Culley D."/>
            <person name="Daum C."/>
            <person name="Ezra D."/>
            <person name="Gonzalez J."/>
            <person name="Henrissat B."/>
            <person name="Kuo A."/>
            <person name="Liang C."/>
            <person name="Lipzen A."/>
            <person name="Lutzoni F."/>
            <person name="Magnuson J."/>
            <person name="Mondo S."/>
            <person name="Nolan M."/>
            <person name="Ohm R."/>
            <person name="Pangilinan J."/>
            <person name="Park H.-J."/>
            <person name="Ramirez L."/>
            <person name="Alfaro M."/>
            <person name="Sun H."/>
            <person name="Tritt A."/>
            <person name="Yoshinaga Y."/>
            <person name="Zwiers L.-H."/>
            <person name="Turgeon B."/>
            <person name="Goodwin S."/>
            <person name="Spatafora J."/>
            <person name="Crous P."/>
            <person name="Grigoriev I."/>
        </authorList>
    </citation>
    <scope>NUCLEOTIDE SEQUENCE</scope>
    <source>
        <strain evidence="3">CBS 130266</strain>
    </source>
</reference>
<dbReference type="GO" id="GO:0032511">
    <property type="term" value="P:late endosome to vacuole transport via multivesicular body sorting pathway"/>
    <property type="evidence" value="ECO:0007669"/>
    <property type="project" value="TreeGrafter"/>
</dbReference>
<dbReference type="GO" id="GO:0009898">
    <property type="term" value="C:cytoplasmic side of plasma membrane"/>
    <property type="evidence" value="ECO:0007669"/>
    <property type="project" value="TreeGrafter"/>
</dbReference>
<dbReference type="PANTHER" id="PTHR22761">
    <property type="entry name" value="CHARGED MULTIVESICULAR BODY PROTEIN"/>
    <property type="match status" value="1"/>
</dbReference>
<evidence type="ECO:0000256" key="2">
    <source>
        <dbReference type="SAM" id="MobiDB-lite"/>
    </source>
</evidence>